<gene>
    <name evidence="1" type="ORF">N0392_16200</name>
</gene>
<name>A0A9Q4CPU7_MORMO</name>
<protein>
    <submittedName>
        <fullName evidence="1">Metal-binding protein</fullName>
    </submittedName>
</protein>
<evidence type="ECO:0000313" key="2">
    <source>
        <dbReference type="Proteomes" id="UP001076655"/>
    </source>
</evidence>
<dbReference type="InterPro" id="IPR007332">
    <property type="entry name" value="DUF411"/>
</dbReference>
<dbReference type="EMBL" id="JAPNMI010000009">
    <property type="protein sequence ID" value="MCY0791225.1"/>
    <property type="molecule type" value="Genomic_DNA"/>
</dbReference>
<dbReference type="RefSeq" id="WP_024473690.1">
    <property type="nucleotide sequence ID" value="NZ_BPMH01000058.1"/>
</dbReference>
<dbReference type="Proteomes" id="UP001076655">
    <property type="component" value="Unassembled WGS sequence"/>
</dbReference>
<reference evidence="1" key="1">
    <citation type="submission" date="2022-08" db="EMBL/GenBank/DDBJ databases">
        <authorList>
            <person name="Dale J.L."/>
        </authorList>
    </citation>
    <scope>NUCLEOTIDE SEQUENCE</scope>
    <source>
        <strain evidence="1">2022EL-00758</strain>
    </source>
</reference>
<dbReference type="AlphaFoldDB" id="A0A9Q4CPU7"/>
<proteinExistence type="predicted"/>
<dbReference type="Pfam" id="PF04214">
    <property type="entry name" value="DUF411"/>
    <property type="match status" value="1"/>
</dbReference>
<accession>A0A9Q4CPU7</accession>
<sequence length="147" mass="15601">MKKSVWALSLLLTTLSAGAMAAKGTVTVYKSPTCGCCGQWAEGVEKAGYDVETNIIPQAQLEKMMLDSGATANLMSCHLATLNGKYVIGHVPADSLDAINTLPESAKGISVPGMPVGSLGMEYKDMKEPYDVIAYDADGKQTVFRSY</sequence>
<organism evidence="1 2">
    <name type="scientific">Morganella morganii</name>
    <name type="common">Proteus morganii</name>
    <dbReference type="NCBI Taxonomy" id="582"/>
    <lineage>
        <taxon>Bacteria</taxon>
        <taxon>Pseudomonadati</taxon>
        <taxon>Pseudomonadota</taxon>
        <taxon>Gammaproteobacteria</taxon>
        <taxon>Enterobacterales</taxon>
        <taxon>Morganellaceae</taxon>
        <taxon>Morganella</taxon>
    </lineage>
</organism>
<comment type="caution">
    <text evidence="1">The sequence shown here is derived from an EMBL/GenBank/DDBJ whole genome shotgun (WGS) entry which is preliminary data.</text>
</comment>
<evidence type="ECO:0000313" key="1">
    <source>
        <dbReference type="EMBL" id="MCY0791225.1"/>
    </source>
</evidence>